<comment type="caution">
    <text evidence="2">The sequence shown here is derived from an EMBL/GenBank/DDBJ whole genome shotgun (WGS) entry which is preliminary data.</text>
</comment>
<protein>
    <submittedName>
        <fullName evidence="2">Uncharacterized protein</fullName>
    </submittedName>
</protein>
<evidence type="ECO:0000313" key="2">
    <source>
        <dbReference type="EMBL" id="RIB16951.1"/>
    </source>
</evidence>
<accession>A0A397V4U6</accession>
<proteinExistence type="predicted"/>
<name>A0A397V4U6_9GLOM</name>
<dbReference type="Proteomes" id="UP000266673">
    <property type="component" value="Unassembled WGS sequence"/>
</dbReference>
<reference evidence="2 3" key="1">
    <citation type="submission" date="2018-06" db="EMBL/GenBank/DDBJ databases">
        <title>Comparative genomics reveals the genomic features of Rhizophagus irregularis, R. cerebriforme, R. diaphanum and Gigaspora rosea, and their symbiotic lifestyle signature.</title>
        <authorList>
            <person name="Morin E."/>
            <person name="San Clemente H."/>
            <person name="Chen E.C.H."/>
            <person name="De La Providencia I."/>
            <person name="Hainaut M."/>
            <person name="Kuo A."/>
            <person name="Kohler A."/>
            <person name="Murat C."/>
            <person name="Tang N."/>
            <person name="Roy S."/>
            <person name="Loubradou J."/>
            <person name="Henrissat B."/>
            <person name="Grigoriev I.V."/>
            <person name="Corradi N."/>
            <person name="Roux C."/>
            <person name="Martin F.M."/>
        </authorList>
    </citation>
    <scope>NUCLEOTIDE SEQUENCE [LARGE SCALE GENOMIC DNA]</scope>
    <source>
        <strain evidence="2 3">DAOM 194757</strain>
    </source>
</reference>
<dbReference type="AlphaFoldDB" id="A0A397V4U6"/>
<sequence>MSAKFSKKARQPKKITTNRAIFARVLVGTSDADVIETERSAEHSVELRKLANIQISSRYSEGRCSYPLSTGLPYYQPDEPTNRSCPDFA</sequence>
<evidence type="ECO:0000313" key="3">
    <source>
        <dbReference type="Proteomes" id="UP000266673"/>
    </source>
</evidence>
<evidence type="ECO:0000256" key="1">
    <source>
        <dbReference type="SAM" id="MobiDB-lite"/>
    </source>
</evidence>
<organism evidence="2 3">
    <name type="scientific">Gigaspora rosea</name>
    <dbReference type="NCBI Taxonomy" id="44941"/>
    <lineage>
        <taxon>Eukaryota</taxon>
        <taxon>Fungi</taxon>
        <taxon>Fungi incertae sedis</taxon>
        <taxon>Mucoromycota</taxon>
        <taxon>Glomeromycotina</taxon>
        <taxon>Glomeromycetes</taxon>
        <taxon>Diversisporales</taxon>
        <taxon>Gigasporaceae</taxon>
        <taxon>Gigaspora</taxon>
    </lineage>
</organism>
<gene>
    <name evidence="2" type="ORF">C2G38_2188665</name>
</gene>
<feature type="region of interest" description="Disordered" evidence="1">
    <location>
        <begin position="70"/>
        <end position="89"/>
    </location>
</feature>
<dbReference type="EMBL" id="QKWP01000641">
    <property type="protein sequence ID" value="RIB16951.1"/>
    <property type="molecule type" value="Genomic_DNA"/>
</dbReference>
<keyword evidence="3" id="KW-1185">Reference proteome</keyword>